<proteinExistence type="predicted"/>
<feature type="compositionally biased region" description="Basic residues" evidence="1">
    <location>
        <begin position="70"/>
        <end position="82"/>
    </location>
</feature>
<feature type="compositionally biased region" description="Basic and acidic residues" evidence="1">
    <location>
        <begin position="32"/>
        <end position="50"/>
    </location>
</feature>
<dbReference type="EMBL" id="GELH01000373">
    <property type="protein sequence ID" value="JAS03899.1"/>
    <property type="molecule type" value="Transcribed_RNA"/>
</dbReference>
<evidence type="ECO:0000313" key="2">
    <source>
        <dbReference type="EMBL" id="JAS03899.1"/>
    </source>
</evidence>
<reference evidence="2" key="1">
    <citation type="submission" date="2016-03" db="EMBL/GenBank/DDBJ databases">
        <authorList>
            <person name="Ploux O."/>
        </authorList>
    </citation>
    <scope>NUCLEOTIDE SEQUENCE</scope>
    <source>
        <tissue evidence="2">Mantle</tissue>
    </source>
</reference>
<sequence length="82" mass="9155">MICGHCSKEQPFSVDKPCSGCSMALTKSRTAHWEGGKGCRDRVKMSRNDPQKFSGQSKTTSKKAQEKAKPKEKKNKLRHSSN</sequence>
<dbReference type="EMBL" id="GELH01000374">
    <property type="protein sequence ID" value="JAS03898.1"/>
    <property type="molecule type" value="Transcribed_RNA"/>
</dbReference>
<evidence type="ECO:0000256" key="1">
    <source>
        <dbReference type="SAM" id="MobiDB-lite"/>
    </source>
</evidence>
<protein>
    <submittedName>
        <fullName evidence="2">Uncharacterized protein</fullName>
    </submittedName>
</protein>
<dbReference type="AlphaFoldDB" id="A0A194AKN3"/>
<feature type="region of interest" description="Disordered" evidence="1">
    <location>
        <begin position="32"/>
        <end position="82"/>
    </location>
</feature>
<accession>A0A194AKN3</accession>
<organism evidence="2">
    <name type="scientific">Pinctada fucata</name>
    <name type="common">Akoya pearl oyster</name>
    <name type="synonym">Pinctada imbricata fucata</name>
    <dbReference type="NCBI Taxonomy" id="50426"/>
    <lineage>
        <taxon>Eukaryota</taxon>
        <taxon>Metazoa</taxon>
        <taxon>Spiralia</taxon>
        <taxon>Lophotrochozoa</taxon>
        <taxon>Mollusca</taxon>
        <taxon>Bivalvia</taxon>
        <taxon>Autobranchia</taxon>
        <taxon>Pteriomorphia</taxon>
        <taxon>Pterioida</taxon>
        <taxon>Pterioidea</taxon>
        <taxon>Pteriidae</taxon>
        <taxon>Pinctada</taxon>
    </lineage>
</organism>
<name>A0A194AKN3_PINFU</name>